<keyword evidence="5 9" id="KW-0378">Hydrolase</keyword>
<dbReference type="InterPro" id="IPR017850">
    <property type="entry name" value="Alkaline_phosphatase_core_sf"/>
</dbReference>
<dbReference type="EMBL" id="CP036275">
    <property type="protein sequence ID" value="QDU39750.1"/>
    <property type="molecule type" value="Genomic_DNA"/>
</dbReference>
<dbReference type="InterPro" id="IPR050738">
    <property type="entry name" value="Sulfatase"/>
</dbReference>
<evidence type="ECO:0000256" key="4">
    <source>
        <dbReference type="ARBA" id="ARBA00022729"/>
    </source>
</evidence>
<dbReference type="RefSeq" id="WP_145370902.1">
    <property type="nucleotide sequence ID" value="NZ_CP036275.1"/>
</dbReference>
<dbReference type="FunFam" id="3.40.720.10:FF:000023">
    <property type="entry name" value="Arylsulfatase A"/>
    <property type="match status" value="1"/>
</dbReference>
<comment type="similarity">
    <text evidence="2">Belongs to the sulfatase family.</text>
</comment>
<keyword evidence="3" id="KW-0479">Metal-binding</keyword>
<dbReference type="Pfam" id="PF14707">
    <property type="entry name" value="Sulfatase_C"/>
    <property type="match status" value="1"/>
</dbReference>
<keyword evidence="10" id="KW-1185">Reference proteome</keyword>
<evidence type="ECO:0000313" key="9">
    <source>
        <dbReference type="EMBL" id="QDU39750.1"/>
    </source>
</evidence>
<evidence type="ECO:0000256" key="2">
    <source>
        <dbReference type="ARBA" id="ARBA00008779"/>
    </source>
</evidence>
<dbReference type="Proteomes" id="UP000320496">
    <property type="component" value="Chromosome"/>
</dbReference>
<dbReference type="Gene3D" id="3.40.720.10">
    <property type="entry name" value="Alkaline Phosphatase, subunit A"/>
    <property type="match status" value="1"/>
</dbReference>
<dbReference type="GO" id="GO:0004065">
    <property type="term" value="F:arylsulfatase activity"/>
    <property type="evidence" value="ECO:0007669"/>
    <property type="project" value="UniProtKB-EC"/>
</dbReference>
<keyword evidence="6" id="KW-0106">Calcium</keyword>
<dbReference type="PANTHER" id="PTHR42693">
    <property type="entry name" value="ARYLSULFATASE FAMILY MEMBER"/>
    <property type="match status" value="1"/>
</dbReference>
<evidence type="ECO:0000256" key="7">
    <source>
        <dbReference type="ARBA" id="ARBA00023180"/>
    </source>
</evidence>
<dbReference type="GO" id="GO:0046872">
    <property type="term" value="F:metal ion binding"/>
    <property type="evidence" value="ECO:0007669"/>
    <property type="project" value="UniProtKB-KW"/>
</dbReference>
<dbReference type="CDD" id="cd16026">
    <property type="entry name" value="GALNS_like"/>
    <property type="match status" value="1"/>
</dbReference>
<keyword evidence="7" id="KW-0325">Glycoprotein</keyword>
<dbReference type="SUPFAM" id="SSF53649">
    <property type="entry name" value="Alkaline phosphatase-like"/>
    <property type="match status" value="1"/>
</dbReference>
<dbReference type="AlphaFoldDB" id="A0A517ZBD9"/>
<dbReference type="Gene3D" id="3.30.1120.10">
    <property type="match status" value="1"/>
</dbReference>
<dbReference type="KEGG" id="mri:Mal4_40970"/>
<evidence type="ECO:0000313" key="10">
    <source>
        <dbReference type="Proteomes" id="UP000320496"/>
    </source>
</evidence>
<organism evidence="9 10">
    <name type="scientific">Maioricimonas rarisocia</name>
    <dbReference type="NCBI Taxonomy" id="2528026"/>
    <lineage>
        <taxon>Bacteria</taxon>
        <taxon>Pseudomonadati</taxon>
        <taxon>Planctomycetota</taxon>
        <taxon>Planctomycetia</taxon>
        <taxon>Planctomycetales</taxon>
        <taxon>Planctomycetaceae</taxon>
        <taxon>Maioricimonas</taxon>
    </lineage>
</organism>
<evidence type="ECO:0000259" key="8">
    <source>
        <dbReference type="Pfam" id="PF00884"/>
    </source>
</evidence>
<dbReference type="InterPro" id="IPR024607">
    <property type="entry name" value="Sulfatase_CS"/>
</dbReference>
<accession>A0A517ZBD9</accession>
<evidence type="ECO:0000256" key="5">
    <source>
        <dbReference type="ARBA" id="ARBA00022801"/>
    </source>
</evidence>
<reference evidence="9 10" key="1">
    <citation type="submission" date="2019-02" db="EMBL/GenBank/DDBJ databases">
        <title>Deep-cultivation of Planctomycetes and their phenomic and genomic characterization uncovers novel biology.</title>
        <authorList>
            <person name="Wiegand S."/>
            <person name="Jogler M."/>
            <person name="Boedeker C."/>
            <person name="Pinto D."/>
            <person name="Vollmers J."/>
            <person name="Rivas-Marin E."/>
            <person name="Kohn T."/>
            <person name="Peeters S.H."/>
            <person name="Heuer A."/>
            <person name="Rast P."/>
            <person name="Oberbeckmann S."/>
            <person name="Bunk B."/>
            <person name="Jeske O."/>
            <person name="Meyerdierks A."/>
            <person name="Storesund J.E."/>
            <person name="Kallscheuer N."/>
            <person name="Luecker S."/>
            <person name="Lage O.M."/>
            <person name="Pohl T."/>
            <person name="Merkel B.J."/>
            <person name="Hornburger P."/>
            <person name="Mueller R.-W."/>
            <person name="Bruemmer F."/>
            <person name="Labrenz M."/>
            <person name="Spormann A.M."/>
            <person name="Op den Camp H."/>
            <person name="Overmann J."/>
            <person name="Amann R."/>
            <person name="Jetten M.S.M."/>
            <person name="Mascher T."/>
            <person name="Medema M.H."/>
            <person name="Devos D.P."/>
            <person name="Kaster A.-K."/>
            <person name="Ovreas L."/>
            <person name="Rohde M."/>
            <person name="Galperin M.Y."/>
            <person name="Jogler C."/>
        </authorList>
    </citation>
    <scope>NUCLEOTIDE SEQUENCE [LARGE SCALE GENOMIC DNA]</scope>
    <source>
        <strain evidence="9 10">Mal4</strain>
    </source>
</reference>
<dbReference type="InterPro" id="IPR000917">
    <property type="entry name" value="Sulfatase_N"/>
</dbReference>
<feature type="domain" description="Sulfatase N-terminal" evidence="8">
    <location>
        <begin position="34"/>
        <end position="356"/>
    </location>
</feature>
<sequence length="473" mass="52345">MPIARPVVTFAVLLLVGLLTRICPADDTPASTPPNFVVIFADDLGYGDLSCYGHPTIATPHLDRMASEGIRFTQFYSASSVCTPSRAALLTGRLPIRSGMCSDRRRVLFPNSGGGIPAEEVTLAEGLSDIGYATGAFGKWHLGHLPQFLPTSNGFDTYFGIPYSNDMDRVNDAAPKGRESFWNPKVEYWNVPLIRDTEVVERPADQTTITRRYTEEATDYIRAHKDEPFFVYLAHSMPHVPLFRSPEFEGHSRRGLYGDVIEEIDWSVGQVLQTLRDEGLAENTLVWFTSDNGPWLIFGDHGGSAGLLKDGKGCTWEGGMREPGMAWWPGTIPGGTVTMELGSTMDIFTTCLSLAGGTLPGDRVIDGVDLTPVLKGKGEGARDHMFFYRGTELMAVRFGPWKAHFHTQGAYGAEARQRVAHDPPLLFNLEYDPSERQNVADDYPEVIEKIRQLVAQHRENLDVPPSQLEIPLN</sequence>
<name>A0A517ZBD9_9PLAN</name>
<evidence type="ECO:0000256" key="3">
    <source>
        <dbReference type="ARBA" id="ARBA00022723"/>
    </source>
</evidence>
<dbReference type="Pfam" id="PF00884">
    <property type="entry name" value="Sulfatase"/>
    <property type="match status" value="1"/>
</dbReference>
<protein>
    <submittedName>
        <fullName evidence="9">Arylsulfatase</fullName>
        <ecNumber evidence="9">3.1.6.1</ecNumber>
    </submittedName>
</protein>
<dbReference type="PANTHER" id="PTHR42693:SF11">
    <property type="entry name" value="ARYLSULFATASE A"/>
    <property type="match status" value="1"/>
</dbReference>
<comment type="cofactor">
    <cofactor evidence="1">
        <name>Ca(2+)</name>
        <dbReference type="ChEBI" id="CHEBI:29108"/>
    </cofactor>
</comment>
<evidence type="ECO:0000256" key="6">
    <source>
        <dbReference type="ARBA" id="ARBA00022837"/>
    </source>
</evidence>
<proteinExistence type="inferred from homology"/>
<dbReference type="OrthoDB" id="9783154at2"/>
<dbReference type="EC" id="3.1.6.1" evidence="9"/>
<keyword evidence="4" id="KW-0732">Signal</keyword>
<dbReference type="PROSITE" id="PS00523">
    <property type="entry name" value="SULFATASE_1"/>
    <property type="match status" value="1"/>
</dbReference>
<evidence type="ECO:0000256" key="1">
    <source>
        <dbReference type="ARBA" id="ARBA00001913"/>
    </source>
</evidence>
<gene>
    <name evidence="9" type="primary">atsA_49</name>
    <name evidence="9" type="ORF">Mal4_40970</name>
</gene>